<dbReference type="Proteomes" id="UP000236333">
    <property type="component" value="Unassembled WGS sequence"/>
</dbReference>
<comment type="caution">
    <text evidence="2">The sequence shown here is derived from an EMBL/GenBank/DDBJ whole genome shotgun (WGS) entry which is preliminary data.</text>
</comment>
<dbReference type="AlphaFoldDB" id="A0A2J8AAM2"/>
<organism evidence="2 3">
    <name type="scientific">Tetrabaena socialis</name>
    <dbReference type="NCBI Taxonomy" id="47790"/>
    <lineage>
        <taxon>Eukaryota</taxon>
        <taxon>Viridiplantae</taxon>
        <taxon>Chlorophyta</taxon>
        <taxon>core chlorophytes</taxon>
        <taxon>Chlorophyceae</taxon>
        <taxon>CS clade</taxon>
        <taxon>Chlamydomonadales</taxon>
        <taxon>Tetrabaenaceae</taxon>
        <taxon>Tetrabaena</taxon>
    </lineage>
</organism>
<feature type="chain" id="PRO_5014468845" evidence="1">
    <location>
        <begin position="19"/>
        <end position="47"/>
    </location>
</feature>
<accession>A0A2J8AAM2</accession>
<evidence type="ECO:0000256" key="1">
    <source>
        <dbReference type="SAM" id="SignalP"/>
    </source>
</evidence>
<feature type="non-terminal residue" evidence="2">
    <location>
        <position position="47"/>
    </location>
</feature>
<keyword evidence="1" id="KW-0732">Signal</keyword>
<protein>
    <submittedName>
        <fullName evidence="2">Uncharacterized protein</fullName>
    </submittedName>
</protein>
<gene>
    <name evidence="2" type="ORF">TSOC_003809</name>
</gene>
<proteinExistence type="predicted"/>
<evidence type="ECO:0000313" key="2">
    <source>
        <dbReference type="EMBL" id="PNH09570.1"/>
    </source>
</evidence>
<feature type="signal peptide" evidence="1">
    <location>
        <begin position="1"/>
        <end position="18"/>
    </location>
</feature>
<reference evidence="2 3" key="1">
    <citation type="journal article" date="2017" name="Mol. Biol. Evol.">
        <title>The 4-celled Tetrabaena socialis nuclear genome reveals the essential components for genetic control of cell number at the origin of multicellularity in the volvocine lineage.</title>
        <authorList>
            <person name="Featherston J."/>
            <person name="Arakaki Y."/>
            <person name="Hanschen E.R."/>
            <person name="Ferris P.J."/>
            <person name="Michod R.E."/>
            <person name="Olson B.J.S.C."/>
            <person name="Nozaki H."/>
            <person name="Durand P.M."/>
        </authorList>
    </citation>
    <scope>NUCLEOTIDE SEQUENCE [LARGE SCALE GENOMIC DNA]</scope>
    <source>
        <strain evidence="2 3">NIES-571</strain>
    </source>
</reference>
<dbReference type="EMBL" id="PGGS01000085">
    <property type="protein sequence ID" value="PNH09570.1"/>
    <property type="molecule type" value="Genomic_DNA"/>
</dbReference>
<sequence>MNLLICALLSVAALAAVAEDVGSAEEVLIGWKGETYAVPNASPKVSK</sequence>
<name>A0A2J8AAM2_9CHLO</name>
<keyword evidence="3" id="KW-1185">Reference proteome</keyword>
<evidence type="ECO:0000313" key="3">
    <source>
        <dbReference type="Proteomes" id="UP000236333"/>
    </source>
</evidence>